<evidence type="ECO:0000256" key="3">
    <source>
        <dbReference type="ARBA" id="ARBA00022485"/>
    </source>
</evidence>
<evidence type="ECO:0000256" key="2">
    <source>
        <dbReference type="ARBA" id="ARBA00009173"/>
    </source>
</evidence>
<comment type="similarity">
    <text evidence="2">Belongs to the complex I 20 kDa subunit family.</text>
</comment>
<dbReference type="Proteomes" id="UP000470772">
    <property type="component" value="Unassembled WGS sequence"/>
</dbReference>
<keyword evidence="9" id="KW-1185">Reference proteome</keyword>
<evidence type="ECO:0000256" key="5">
    <source>
        <dbReference type="ARBA" id="ARBA00023004"/>
    </source>
</evidence>
<dbReference type="GO" id="GO:0051539">
    <property type="term" value="F:4 iron, 4 sulfur cluster binding"/>
    <property type="evidence" value="ECO:0007669"/>
    <property type="project" value="UniProtKB-KW"/>
</dbReference>
<evidence type="ECO:0000256" key="4">
    <source>
        <dbReference type="ARBA" id="ARBA00022723"/>
    </source>
</evidence>
<dbReference type="PANTHER" id="PTHR42989">
    <property type="entry name" value="HYDROGENASE-4 COMPONENT I"/>
    <property type="match status" value="1"/>
</dbReference>
<dbReference type="Pfam" id="PF01058">
    <property type="entry name" value="Oxidored_q6"/>
    <property type="match status" value="1"/>
</dbReference>
<dbReference type="GO" id="GO:0046872">
    <property type="term" value="F:metal ion binding"/>
    <property type="evidence" value="ECO:0007669"/>
    <property type="project" value="UniProtKB-KW"/>
</dbReference>
<comment type="caution">
    <text evidence="8">The sequence shown here is derived from an EMBL/GenBank/DDBJ whole genome shotgun (WGS) entry which is preliminary data.</text>
</comment>
<evidence type="ECO:0000256" key="1">
    <source>
        <dbReference type="ARBA" id="ARBA00001966"/>
    </source>
</evidence>
<dbReference type="RefSeq" id="WP_054838966.1">
    <property type="nucleotide sequence ID" value="NZ_BBBY01000028.1"/>
</dbReference>
<evidence type="ECO:0000256" key="6">
    <source>
        <dbReference type="ARBA" id="ARBA00023014"/>
    </source>
</evidence>
<accession>A0A6A9QRR2</accession>
<sequence>MNWFLRGLRRGVKTESKPTSTPPWASLLKVEGNFQGCPTNAIEDGWDSGKCIFCRRCYPSLKPTGDHRMASARANPMFRRSFYLYPLDVGTCGGCNSELKLISSPQYDMTRFGIFFTNSPRHADGVVIMGVLTEGMREVLKETLDAVPSPKVIILLGACAISGGVVGEGVKIEADVIVPGCPPSPNTILDALIKAKGGKGW</sequence>
<dbReference type="OrthoDB" id="5740at2157"/>
<name>A0A6A9QRR2_SULME</name>
<dbReference type="AlphaFoldDB" id="A0A6A9QRR2"/>
<dbReference type="Gene3D" id="3.40.50.12280">
    <property type="match status" value="1"/>
</dbReference>
<gene>
    <name evidence="8" type="ORF">GC250_11310</name>
</gene>
<keyword evidence="6" id="KW-0411">Iron-sulfur</keyword>
<feature type="domain" description="NADH:ubiquinone oxidoreductase-like 20kDa subunit" evidence="7">
    <location>
        <begin position="92"/>
        <end position="194"/>
    </location>
</feature>
<evidence type="ECO:0000313" key="9">
    <source>
        <dbReference type="Proteomes" id="UP000470772"/>
    </source>
</evidence>
<keyword evidence="4" id="KW-0479">Metal-binding</keyword>
<reference evidence="8 9" key="1">
    <citation type="submission" date="2019-10" db="EMBL/GenBank/DDBJ databases">
        <title>Sequencing and Assembly of Multiple Reported Metal-Biooxidizing Members of the Extremely Thermoacidophilic Archaeal Family Sulfolobaceae.</title>
        <authorList>
            <person name="Counts J.A."/>
            <person name="Kelly R.M."/>
        </authorList>
    </citation>
    <scope>NUCLEOTIDE SEQUENCE [LARGE SCALE GENOMIC DNA]</scope>
    <source>
        <strain evidence="8 9">DSM 6482</strain>
    </source>
</reference>
<dbReference type="PANTHER" id="PTHR42989:SF1">
    <property type="entry name" value="FORMATE HYDROGENLYASE SUBUNIT 7-RELATED"/>
    <property type="match status" value="1"/>
</dbReference>
<evidence type="ECO:0000259" key="7">
    <source>
        <dbReference type="Pfam" id="PF01058"/>
    </source>
</evidence>
<organism evidence="8 9">
    <name type="scientific">Sulfuracidifex metallicus DSM 6482 = JCM 9184</name>
    <dbReference type="NCBI Taxonomy" id="523847"/>
    <lineage>
        <taxon>Archaea</taxon>
        <taxon>Thermoproteota</taxon>
        <taxon>Thermoprotei</taxon>
        <taxon>Sulfolobales</taxon>
        <taxon>Sulfolobaceae</taxon>
        <taxon>Sulfuracidifex</taxon>
    </lineage>
</organism>
<dbReference type="InterPro" id="IPR052375">
    <property type="entry name" value="Complex_I_20kDa-like"/>
</dbReference>
<dbReference type="EMBL" id="WGGD01000005">
    <property type="protein sequence ID" value="MUN30005.1"/>
    <property type="molecule type" value="Genomic_DNA"/>
</dbReference>
<dbReference type="SUPFAM" id="SSF56770">
    <property type="entry name" value="HydA/Nqo6-like"/>
    <property type="match status" value="1"/>
</dbReference>
<keyword evidence="3" id="KW-0004">4Fe-4S</keyword>
<proteinExistence type="inferred from homology"/>
<evidence type="ECO:0000313" key="8">
    <source>
        <dbReference type="EMBL" id="MUN30005.1"/>
    </source>
</evidence>
<dbReference type="InterPro" id="IPR006137">
    <property type="entry name" value="NADH_UbQ_OxRdtase-like_20kDa"/>
</dbReference>
<protein>
    <submittedName>
        <fullName evidence="8">NADH:ubiquinone oxidoreductase</fullName>
    </submittedName>
</protein>
<keyword evidence="5" id="KW-0408">Iron</keyword>
<keyword evidence="8" id="KW-0830">Ubiquinone</keyword>
<comment type="cofactor">
    <cofactor evidence="1">
        <name>[4Fe-4S] cluster</name>
        <dbReference type="ChEBI" id="CHEBI:49883"/>
    </cofactor>
</comment>